<dbReference type="Gene3D" id="3.10.10.10">
    <property type="entry name" value="HIV Type 1 Reverse Transcriptase, subunit A, domain 1"/>
    <property type="match status" value="1"/>
</dbReference>
<dbReference type="InterPro" id="IPR036875">
    <property type="entry name" value="Znf_CCHC_sf"/>
</dbReference>
<name>A0A7E5VE21_TRINI</name>
<dbReference type="InterPro" id="IPR043502">
    <property type="entry name" value="DNA/RNA_pol_sf"/>
</dbReference>
<keyword evidence="5" id="KW-1185">Reference proteome</keyword>
<dbReference type="InterPro" id="IPR000477">
    <property type="entry name" value="RT_dom"/>
</dbReference>
<accession>A0A7E5VE21</accession>
<reference evidence="6" key="1">
    <citation type="submission" date="2025-08" db="UniProtKB">
        <authorList>
            <consortium name="RefSeq"/>
        </authorList>
    </citation>
    <scope>IDENTIFICATION</scope>
</reference>
<dbReference type="Proteomes" id="UP000322000">
    <property type="component" value="Chromosome 4"/>
</dbReference>
<evidence type="ECO:0000313" key="6">
    <source>
        <dbReference type="RefSeq" id="XP_026726554.1"/>
    </source>
</evidence>
<dbReference type="InterPro" id="IPR001969">
    <property type="entry name" value="Aspartic_peptidase_AS"/>
</dbReference>
<dbReference type="OrthoDB" id="3863715at2759"/>
<feature type="domain" description="CCHC-type" evidence="3">
    <location>
        <begin position="221"/>
        <end position="236"/>
    </location>
</feature>
<sequence>MANDDPKAWMSVGFGYADDLIPKFNGQDKSYSVTKFVQEIEDNGEIFQWTPLQQLIIARRSLTGTAALWLRSERPFRTWEELRQAIIKEFPDTLDQKTAHELMSARKKKPEESCIDYMLVMKELGKRGKMPDYVAIKYIVDGITGEETHKIMLYGVTTYSDLKEKLRIYETLKEKINKKREVRSQLPTADVSTKVRVMRCYSCGERSHHSKECPHKHLGLKCFKCNGFGHIAPQCKVTETAEGVPSTSRSGPNVADQSGASFVRRQQSSFRQVGTSGARSQDGGVNGPKRTMFNSDVTYSPVDSGSIDVPHNCHDVHTVSSVIDDGLDVSTNCQEVNKNKSLKLQKPRKIISILNKSTSALIDTGSEVNLISQEFYVSIGSPKCEDDPLSLFGLGQAKVQSMPQKVKDSPVQLRIVLKDDVPVAQRPRRLAITEQKEVERQVEQWLKDGIVQVSWSEYASPLVLVKKKDGTVRICVDYRLINKKIVKDEYPLPIIEDHIDRLASAKVFCTIDLKNAYFHVPVHEDSVKYTAFVTPNGQYEFLKAPFGLSICPKVFTRFITAIYRELIARDIVIVFIDDLLIPAQDEKEAVDRLKEVLDVAAQYGLEINWKKTQLVVRKVEYLGHIIDII</sequence>
<keyword evidence="1" id="KW-0862">Zinc</keyword>
<dbReference type="InterPro" id="IPR001878">
    <property type="entry name" value="Znf_CCHC"/>
</dbReference>
<dbReference type="PROSITE" id="PS50158">
    <property type="entry name" value="ZF_CCHC"/>
    <property type="match status" value="2"/>
</dbReference>
<dbReference type="PANTHER" id="PTHR24559">
    <property type="entry name" value="TRANSPOSON TY3-I GAG-POL POLYPROTEIN"/>
    <property type="match status" value="1"/>
</dbReference>
<dbReference type="InterPro" id="IPR043128">
    <property type="entry name" value="Rev_trsase/Diguanyl_cyclase"/>
</dbReference>
<feature type="region of interest" description="Disordered" evidence="2">
    <location>
        <begin position="265"/>
        <end position="297"/>
    </location>
</feature>
<dbReference type="SMART" id="SM00343">
    <property type="entry name" value="ZnF_C2HC"/>
    <property type="match status" value="2"/>
</dbReference>
<dbReference type="RefSeq" id="XP_026726554.1">
    <property type="nucleotide sequence ID" value="XM_026870753.1"/>
</dbReference>
<dbReference type="GeneID" id="113492991"/>
<dbReference type="Gene3D" id="3.30.70.270">
    <property type="match status" value="1"/>
</dbReference>
<keyword evidence="1" id="KW-0863">Zinc-finger</keyword>
<evidence type="ECO:0000259" key="4">
    <source>
        <dbReference type="PROSITE" id="PS50878"/>
    </source>
</evidence>
<dbReference type="InParanoid" id="A0A7E5VE21"/>
<evidence type="ECO:0000313" key="5">
    <source>
        <dbReference type="Proteomes" id="UP000322000"/>
    </source>
</evidence>
<evidence type="ECO:0000256" key="1">
    <source>
        <dbReference type="PROSITE-ProRule" id="PRU00047"/>
    </source>
</evidence>
<evidence type="ECO:0000259" key="3">
    <source>
        <dbReference type="PROSITE" id="PS50158"/>
    </source>
</evidence>
<feature type="domain" description="CCHC-type" evidence="3">
    <location>
        <begin position="199"/>
        <end position="214"/>
    </location>
</feature>
<dbReference type="GO" id="GO:0071897">
    <property type="term" value="P:DNA biosynthetic process"/>
    <property type="evidence" value="ECO:0007669"/>
    <property type="project" value="UniProtKB-ARBA"/>
</dbReference>
<dbReference type="GO" id="GO:0008270">
    <property type="term" value="F:zinc ion binding"/>
    <property type="evidence" value="ECO:0007669"/>
    <property type="project" value="UniProtKB-KW"/>
</dbReference>
<protein>
    <submittedName>
        <fullName evidence="6">Uncharacterized protein LOC113492991 isoform X1</fullName>
    </submittedName>
</protein>
<dbReference type="SUPFAM" id="SSF57756">
    <property type="entry name" value="Retrovirus zinc finger-like domains"/>
    <property type="match status" value="1"/>
</dbReference>
<feature type="domain" description="Reverse transcriptase" evidence="4">
    <location>
        <begin position="446"/>
        <end position="626"/>
    </location>
</feature>
<dbReference type="SUPFAM" id="SSF56672">
    <property type="entry name" value="DNA/RNA polymerases"/>
    <property type="match status" value="1"/>
</dbReference>
<dbReference type="Gene3D" id="4.10.60.10">
    <property type="entry name" value="Zinc finger, CCHC-type"/>
    <property type="match status" value="1"/>
</dbReference>
<feature type="compositionally biased region" description="Polar residues" evidence="2">
    <location>
        <begin position="265"/>
        <end position="279"/>
    </location>
</feature>
<dbReference type="PROSITE" id="PS50878">
    <property type="entry name" value="RT_POL"/>
    <property type="match status" value="1"/>
</dbReference>
<dbReference type="CDD" id="cd01647">
    <property type="entry name" value="RT_LTR"/>
    <property type="match status" value="1"/>
</dbReference>
<dbReference type="GO" id="GO:0006508">
    <property type="term" value="P:proteolysis"/>
    <property type="evidence" value="ECO:0007669"/>
    <property type="project" value="InterPro"/>
</dbReference>
<evidence type="ECO:0000256" key="2">
    <source>
        <dbReference type="SAM" id="MobiDB-lite"/>
    </source>
</evidence>
<dbReference type="InterPro" id="IPR053134">
    <property type="entry name" value="RNA-dir_DNA_polymerase"/>
</dbReference>
<dbReference type="GO" id="GO:0004190">
    <property type="term" value="F:aspartic-type endopeptidase activity"/>
    <property type="evidence" value="ECO:0007669"/>
    <property type="project" value="InterPro"/>
</dbReference>
<organism evidence="5 6">
    <name type="scientific">Trichoplusia ni</name>
    <name type="common">Cabbage looper</name>
    <dbReference type="NCBI Taxonomy" id="7111"/>
    <lineage>
        <taxon>Eukaryota</taxon>
        <taxon>Metazoa</taxon>
        <taxon>Ecdysozoa</taxon>
        <taxon>Arthropoda</taxon>
        <taxon>Hexapoda</taxon>
        <taxon>Insecta</taxon>
        <taxon>Pterygota</taxon>
        <taxon>Neoptera</taxon>
        <taxon>Endopterygota</taxon>
        <taxon>Lepidoptera</taxon>
        <taxon>Glossata</taxon>
        <taxon>Ditrysia</taxon>
        <taxon>Noctuoidea</taxon>
        <taxon>Noctuidae</taxon>
        <taxon>Plusiinae</taxon>
        <taxon>Trichoplusia</taxon>
    </lineage>
</organism>
<dbReference type="Pfam" id="PF00078">
    <property type="entry name" value="RVT_1"/>
    <property type="match status" value="1"/>
</dbReference>
<dbReference type="GO" id="GO:0003676">
    <property type="term" value="F:nucleic acid binding"/>
    <property type="evidence" value="ECO:0007669"/>
    <property type="project" value="InterPro"/>
</dbReference>
<dbReference type="KEGG" id="tnl:113492991"/>
<dbReference type="PANTHER" id="PTHR24559:SF444">
    <property type="entry name" value="REVERSE TRANSCRIPTASE DOMAIN-CONTAINING PROTEIN"/>
    <property type="match status" value="1"/>
</dbReference>
<gene>
    <name evidence="6" type="primary">LOC113492991</name>
</gene>
<dbReference type="AlphaFoldDB" id="A0A7E5VE21"/>
<proteinExistence type="predicted"/>
<keyword evidence="1" id="KW-0479">Metal-binding</keyword>
<dbReference type="Pfam" id="PF00098">
    <property type="entry name" value="zf-CCHC"/>
    <property type="match status" value="1"/>
</dbReference>
<dbReference type="PROSITE" id="PS00141">
    <property type="entry name" value="ASP_PROTEASE"/>
    <property type="match status" value="1"/>
</dbReference>